<evidence type="ECO:0000256" key="2">
    <source>
        <dbReference type="ARBA" id="ARBA00012729"/>
    </source>
</evidence>
<dbReference type="PANTHER" id="PTHR11177:SF317">
    <property type="entry name" value="CHITINASE 12-RELATED"/>
    <property type="match status" value="1"/>
</dbReference>
<feature type="domain" description="GH18" evidence="7">
    <location>
        <begin position="216"/>
        <end position="509"/>
    </location>
</feature>
<dbReference type="InterPro" id="IPR001579">
    <property type="entry name" value="Glyco_hydro_18_chit_AS"/>
</dbReference>
<protein>
    <recommendedName>
        <fullName evidence="2">chitinase</fullName>
        <ecNumber evidence="2">3.2.1.14</ecNumber>
    </recommendedName>
</protein>
<dbReference type="GO" id="GO:0005975">
    <property type="term" value="P:carbohydrate metabolic process"/>
    <property type="evidence" value="ECO:0007669"/>
    <property type="project" value="InterPro"/>
</dbReference>
<dbReference type="PROSITE" id="PS51910">
    <property type="entry name" value="GH18_2"/>
    <property type="match status" value="1"/>
</dbReference>
<reference evidence="8 9" key="1">
    <citation type="submission" date="2017-06" db="EMBL/GenBank/DDBJ databases">
        <title>Sequencing and comparative analysis of myxobacterial genomes.</title>
        <authorList>
            <person name="Rupp O."/>
            <person name="Goesmann A."/>
            <person name="Sogaard-Andersen L."/>
        </authorList>
    </citation>
    <scope>NUCLEOTIDE SEQUENCE [LARGE SCALE GENOMIC DNA]</scope>
    <source>
        <strain evidence="8 9">DSM 52655</strain>
    </source>
</reference>
<dbReference type="Proteomes" id="UP000217257">
    <property type="component" value="Chromosome"/>
</dbReference>
<name>A0A250JBU0_9BACT</name>
<evidence type="ECO:0000256" key="1">
    <source>
        <dbReference type="ARBA" id="ARBA00000822"/>
    </source>
</evidence>
<dbReference type="InterPro" id="IPR001223">
    <property type="entry name" value="Glyco_hydro18_cat"/>
</dbReference>
<evidence type="ECO:0000259" key="7">
    <source>
        <dbReference type="PROSITE" id="PS51910"/>
    </source>
</evidence>
<evidence type="ECO:0000256" key="3">
    <source>
        <dbReference type="ARBA" id="ARBA00022801"/>
    </source>
</evidence>
<dbReference type="RefSeq" id="WP_198316220.1">
    <property type="nucleotide sequence ID" value="NZ_CP022098.1"/>
</dbReference>
<dbReference type="GO" id="GO:0008843">
    <property type="term" value="F:endochitinase activity"/>
    <property type="evidence" value="ECO:0007669"/>
    <property type="project" value="UniProtKB-EC"/>
</dbReference>
<dbReference type="GO" id="GO:0005576">
    <property type="term" value="C:extracellular region"/>
    <property type="evidence" value="ECO:0007669"/>
    <property type="project" value="TreeGrafter"/>
</dbReference>
<dbReference type="EMBL" id="CP022098">
    <property type="protein sequence ID" value="ATB41028.1"/>
    <property type="molecule type" value="Genomic_DNA"/>
</dbReference>
<evidence type="ECO:0000256" key="5">
    <source>
        <dbReference type="RuleBase" id="RU000489"/>
    </source>
</evidence>
<sequence length="509" mass="53561">MTNSSLRPTKTRSRLPDNRSRWLLGATSATLLLTSACTPASGSPDGQDDTTEAASSALRTSGVSFKTVLGNRYVGAQNNGGGAVIATATSAQAWEQFTLDDINGGSLESGDTVFILAGTGQYFQAANGGGSSLNAASANALGWETFRIVKQSGSGVIANGDIVGLQTVTTGHWVSAENGGGGTVFAYGGAFGPWEQLAISGLPSGPTTPPPTTTRTRVVGYLPNWYGSYASWVGRVDFDKLTHVNLAFALGDANGHLELAPSSDLATFVNAAHAKGVKVFPSLCGGGGDGRITPFYQPSKVDAFVDHIIDFVVSNNMDGIDVDVEAPDRMGAAYDTFIAKLIAKARPRGLPVTAAVSQWMQYGMSDTTLRSFDFITVMSYDNAGTWTGAGEHSSYAQAQTALAFYTNKGVSKDKIVLGVPFYGYCWGNCGGQSSTYVLYKDILAKYPNAWNADWISADGAQYSYNGLATMRAKTTLGKQYGGIMIWELAGDQSTSSEQSLLRAIHGALQ</sequence>
<dbReference type="SUPFAM" id="SSF50405">
    <property type="entry name" value="Actin-crosslinking proteins"/>
    <property type="match status" value="1"/>
</dbReference>
<accession>A0A250JBU0</accession>
<dbReference type="Gene3D" id="2.80.10.50">
    <property type="match status" value="1"/>
</dbReference>
<comment type="similarity">
    <text evidence="6">Belongs to the glycosyl hydrolase 18 family.</text>
</comment>
<keyword evidence="3 5" id="KW-0378">Hydrolase</keyword>
<dbReference type="InterPro" id="IPR050314">
    <property type="entry name" value="Glycosyl_Hydrlase_18"/>
</dbReference>
<dbReference type="InterPro" id="IPR008999">
    <property type="entry name" value="Actin-crosslinking"/>
</dbReference>
<dbReference type="InterPro" id="IPR017853">
    <property type="entry name" value="GH"/>
</dbReference>
<comment type="catalytic activity">
    <reaction evidence="1">
        <text>Random endo-hydrolysis of N-acetyl-beta-D-glucosaminide (1-&gt;4)-beta-linkages in chitin and chitodextrins.</text>
        <dbReference type="EC" id="3.2.1.14"/>
    </reaction>
</comment>
<dbReference type="PROSITE" id="PS01095">
    <property type="entry name" value="GH18_1"/>
    <property type="match status" value="1"/>
</dbReference>
<dbReference type="CDD" id="cd00257">
    <property type="entry name" value="beta-trefoil_FSCN-like"/>
    <property type="match status" value="1"/>
</dbReference>
<dbReference type="GO" id="GO:0008061">
    <property type="term" value="F:chitin binding"/>
    <property type="evidence" value="ECO:0007669"/>
    <property type="project" value="InterPro"/>
</dbReference>
<dbReference type="PANTHER" id="PTHR11177">
    <property type="entry name" value="CHITINASE"/>
    <property type="match status" value="1"/>
</dbReference>
<dbReference type="Gene3D" id="3.40.5.30">
    <property type="entry name" value="(Trans)glycosidases - domain 2"/>
    <property type="match status" value="1"/>
</dbReference>
<dbReference type="GO" id="GO:0006032">
    <property type="term" value="P:chitin catabolic process"/>
    <property type="evidence" value="ECO:0007669"/>
    <property type="project" value="TreeGrafter"/>
</dbReference>
<evidence type="ECO:0000256" key="6">
    <source>
        <dbReference type="RuleBase" id="RU004453"/>
    </source>
</evidence>
<dbReference type="InterPro" id="IPR011583">
    <property type="entry name" value="Chitinase_II/V-like_cat"/>
</dbReference>
<keyword evidence="4 5" id="KW-0326">Glycosidase</keyword>
<gene>
    <name evidence="8" type="ORF">CYFUS_006490</name>
</gene>
<dbReference type="AlphaFoldDB" id="A0A250JBU0"/>
<dbReference type="Gene3D" id="3.20.20.80">
    <property type="entry name" value="Glycosidases"/>
    <property type="match status" value="1"/>
</dbReference>
<dbReference type="SUPFAM" id="SSF51445">
    <property type="entry name" value="(Trans)glycosidases"/>
    <property type="match status" value="1"/>
</dbReference>
<dbReference type="KEGG" id="cfus:CYFUS_006490"/>
<evidence type="ECO:0000313" key="8">
    <source>
        <dbReference type="EMBL" id="ATB41028.1"/>
    </source>
</evidence>
<proteinExistence type="inferred from homology"/>
<dbReference type="EC" id="3.2.1.14" evidence="2"/>
<dbReference type="Pfam" id="PF00704">
    <property type="entry name" value="Glyco_hydro_18"/>
    <property type="match status" value="1"/>
</dbReference>
<dbReference type="SMART" id="SM00636">
    <property type="entry name" value="Glyco_18"/>
    <property type="match status" value="1"/>
</dbReference>
<evidence type="ECO:0000313" key="9">
    <source>
        <dbReference type="Proteomes" id="UP000217257"/>
    </source>
</evidence>
<organism evidence="8 9">
    <name type="scientific">Cystobacter fuscus</name>
    <dbReference type="NCBI Taxonomy" id="43"/>
    <lineage>
        <taxon>Bacteria</taxon>
        <taxon>Pseudomonadati</taxon>
        <taxon>Myxococcota</taxon>
        <taxon>Myxococcia</taxon>
        <taxon>Myxococcales</taxon>
        <taxon>Cystobacterineae</taxon>
        <taxon>Archangiaceae</taxon>
        <taxon>Cystobacter</taxon>
    </lineage>
</organism>
<evidence type="ECO:0000256" key="4">
    <source>
        <dbReference type="ARBA" id="ARBA00023295"/>
    </source>
</evidence>